<dbReference type="SMART" id="SM00564">
    <property type="entry name" value="PQQ"/>
    <property type="match status" value="5"/>
</dbReference>
<dbReference type="GeneID" id="76425098"/>
<dbReference type="InterPro" id="IPR001680">
    <property type="entry name" value="WD40_rpt"/>
</dbReference>
<gene>
    <name evidence="2" type="ORF">RJ40_11980</name>
</gene>
<feature type="domain" description="Pyrrolo-quinoline quinone repeat" evidence="1">
    <location>
        <begin position="177"/>
        <end position="303"/>
    </location>
</feature>
<dbReference type="InterPro" id="IPR018391">
    <property type="entry name" value="PQQ_b-propeller_rpt"/>
</dbReference>
<evidence type="ECO:0000313" key="2">
    <source>
        <dbReference type="EMBL" id="QSZ68159.1"/>
    </source>
</evidence>
<evidence type="ECO:0000259" key="1">
    <source>
        <dbReference type="Pfam" id="PF13360"/>
    </source>
</evidence>
<reference evidence="2" key="2">
    <citation type="submission" date="2019-02" db="EMBL/GenBank/DDBJ databases">
        <authorList>
            <person name="Chen S.-C."/>
            <person name="Chien H.-H."/>
            <person name="Lai M.-C."/>
        </authorList>
    </citation>
    <scope>NUCLEOTIDE SEQUENCE</scope>
    <source>
        <strain evidence="2">N2F9704</strain>
    </source>
</reference>
<dbReference type="AlphaFoldDB" id="A0A8A3S8I4"/>
<dbReference type="Proteomes" id="UP001042704">
    <property type="component" value="Chromosome"/>
</dbReference>
<protein>
    <submittedName>
        <fullName evidence="2">WD40 repeat domain-containing protein</fullName>
    </submittedName>
</protein>
<dbReference type="InterPro" id="IPR015943">
    <property type="entry name" value="WD40/YVTN_repeat-like_dom_sf"/>
</dbReference>
<proteinExistence type="predicted"/>
<name>A0A8A3S8I4_9EURY</name>
<reference evidence="2" key="1">
    <citation type="journal article" date="2001" name="Int. J. Syst. Evol. Microbiol.">
        <title>Methanofollis aquaemaris sp. nov., a methanogen isolated from an aquaculture fish pond.</title>
        <authorList>
            <person name="Lai M.C."/>
            <person name="Chen S.C."/>
        </authorList>
    </citation>
    <scope>NUCLEOTIDE SEQUENCE</scope>
    <source>
        <strain evidence="2">N2F9704</strain>
    </source>
</reference>
<accession>A0A8A3S8I4</accession>
<sequence length="466" mass="49004">MRSFLHIALCLTLLLVPWGVAADEKPVPLWDVSLGSKVLSTTVSPNGAYVAAGTDTNGAMRLFDGEGNQVWELPTGSPVFQVSITEDGRYVAGASDKVRVVDRNGEVTAQIEDDGYFAYSAAISPDGKHVAAGFDNQVFGVYSVNGFAEWMGTLGDDAASLALSRDGRYLVAGSKDDNVSFFADQGTLLWSYRTGETVGNVALSPDGGYVAAGSMDRLVYFFDRDGTLLWKYDPGERIFGVAVARDGERVAVASGHTVTLLDRDGEELWTYDAGTTVFSLSMTPDAGMIVFGTGGNDNRLVALEGEMINAGENRGAVATPSFSGPEGEENGSEYLADSFVLSGTETEPEIAGPSDGASVADVLRRTADADAKVTVRMTVDAAWVAAHGGPDRVKIAACLPDENGEATTDAEVVPTRFVGYDPDDRLIFEGKSPYPLTAYGIVAVTGDAAPMGAFPAIPTLAIPPDA</sequence>
<dbReference type="Gene3D" id="2.130.10.10">
    <property type="entry name" value="YVTN repeat-like/Quinoprotein amine dehydrogenase"/>
    <property type="match status" value="2"/>
</dbReference>
<dbReference type="KEGG" id="maqe:RJ40_11980"/>
<dbReference type="RefSeq" id="WP_265581103.1">
    <property type="nucleotide sequence ID" value="NZ_CP036172.1"/>
</dbReference>
<dbReference type="SMART" id="SM00320">
    <property type="entry name" value="WD40"/>
    <property type="match status" value="6"/>
</dbReference>
<dbReference type="PANTHER" id="PTHR47197:SF3">
    <property type="entry name" value="DIHYDRO-HEME D1 DEHYDROGENASE"/>
    <property type="match status" value="1"/>
</dbReference>
<keyword evidence="3" id="KW-1185">Reference proteome</keyword>
<dbReference type="PANTHER" id="PTHR47197">
    <property type="entry name" value="PROTEIN NIRF"/>
    <property type="match status" value="1"/>
</dbReference>
<organism evidence="2 3">
    <name type="scientific">Methanofollis aquaemaris</name>
    <dbReference type="NCBI Taxonomy" id="126734"/>
    <lineage>
        <taxon>Archaea</taxon>
        <taxon>Methanobacteriati</taxon>
        <taxon>Methanobacteriota</taxon>
        <taxon>Stenosarchaea group</taxon>
        <taxon>Methanomicrobia</taxon>
        <taxon>Methanomicrobiales</taxon>
        <taxon>Methanomicrobiaceae</taxon>
        <taxon>Methanofollis</taxon>
    </lineage>
</organism>
<dbReference type="InterPro" id="IPR002372">
    <property type="entry name" value="PQQ_rpt_dom"/>
</dbReference>
<dbReference type="EMBL" id="CP036172">
    <property type="protein sequence ID" value="QSZ68159.1"/>
    <property type="molecule type" value="Genomic_DNA"/>
</dbReference>
<evidence type="ECO:0000313" key="3">
    <source>
        <dbReference type="Proteomes" id="UP001042704"/>
    </source>
</evidence>
<dbReference type="InterPro" id="IPR011047">
    <property type="entry name" value="Quinoprotein_ADH-like_sf"/>
</dbReference>
<dbReference type="InterPro" id="IPR051200">
    <property type="entry name" value="Host-pathogen_enzymatic-act"/>
</dbReference>
<dbReference type="Pfam" id="PF13360">
    <property type="entry name" value="PQQ_2"/>
    <property type="match status" value="1"/>
</dbReference>
<dbReference type="SUPFAM" id="SSF50998">
    <property type="entry name" value="Quinoprotein alcohol dehydrogenase-like"/>
    <property type="match status" value="1"/>
</dbReference>